<keyword evidence="2" id="KW-1185">Reference proteome</keyword>
<gene>
    <name evidence="1" type="ORF">RG963_05900</name>
</gene>
<organism evidence="1 2">
    <name type="scientific">Methanosarcina baikalica</name>
    <dbReference type="NCBI Taxonomy" id="3073890"/>
    <lineage>
        <taxon>Archaea</taxon>
        <taxon>Methanobacteriati</taxon>
        <taxon>Methanobacteriota</taxon>
        <taxon>Stenosarchaea group</taxon>
        <taxon>Methanomicrobia</taxon>
        <taxon>Methanosarcinales</taxon>
        <taxon>Methanosarcinaceae</taxon>
        <taxon>Methanosarcina</taxon>
    </lineage>
</organism>
<dbReference type="Pfam" id="PF11185">
    <property type="entry name" value="DUF2971"/>
    <property type="match status" value="1"/>
</dbReference>
<protein>
    <submittedName>
        <fullName evidence="1">DUF2971 domain-containing protein</fullName>
    </submittedName>
</protein>
<dbReference type="RefSeq" id="WP_310575346.1">
    <property type="nucleotide sequence ID" value="NZ_JAVKPK010000017.1"/>
</dbReference>
<accession>A0ABU2D028</accession>
<proteinExistence type="predicted"/>
<sequence>MNQMIAAGKLFYKYQPINKYLFENLKNNQLYFKNPCEFNDPFDSKMKGYYKGSEQKWNERFSHLIGNDIDFQECIRTDVLKLDETNGDLIFDEQLVKKYVNKLPLTYCLCEENNNILMWSHYADDHTGVCLSFKSKYKPKLPDYEYVLTLNSESAPIRKVVYNYTIPSPINLMDKSEFKQVYKFFLSKFQGWGYEKEYRIVLLEPNSQNINEFEKDELEGVIFGLDIDYKAADEVRRIIEENYLLKGFNVNFYKAEPISGEYKIRIVKIKNIDYYIRVIKYKELDKHLREWVPHYTTDIMR</sequence>
<dbReference type="EMBL" id="JAVKPK010000017">
    <property type="protein sequence ID" value="MDR7665324.1"/>
    <property type="molecule type" value="Genomic_DNA"/>
</dbReference>
<comment type="caution">
    <text evidence="1">The sequence shown here is derived from an EMBL/GenBank/DDBJ whole genome shotgun (WGS) entry which is preliminary data.</text>
</comment>
<dbReference type="InterPro" id="IPR021352">
    <property type="entry name" value="DUF2971"/>
</dbReference>
<evidence type="ECO:0000313" key="2">
    <source>
        <dbReference type="Proteomes" id="UP001246244"/>
    </source>
</evidence>
<reference evidence="2" key="1">
    <citation type="submission" date="2023-07" db="EMBL/GenBank/DDBJ databases">
        <title>Whole-genome sequencing of a new Methanosarcina sp. Z-7115.</title>
        <authorList>
            <person name="Zhilina T.N."/>
            <person name="Merkel A.Y."/>
        </authorList>
    </citation>
    <scope>NUCLEOTIDE SEQUENCE [LARGE SCALE GENOMIC DNA]</scope>
    <source>
        <strain evidence="2">Z-7115</strain>
    </source>
</reference>
<name>A0ABU2D028_9EURY</name>
<evidence type="ECO:0000313" key="1">
    <source>
        <dbReference type="EMBL" id="MDR7665324.1"/>
    </source>
</evidence>
<dbReference type="Proteomes" id="UP001246244">
    <property type="component" value="Unassembled WGS sequence"/>
</dbReference>